<evidence type="ECO:0000313" key="2">
    <source>
        <dbReference type="EMBL" id="GGJ35315.1"/>
    </source>
</evidence>
<dbReference type="PANTHER" id="PTHR42879">
    <property type="entry name" value="3-OXOACYL-(ACYL-CARRIER-PROTEIN) REDUCTASE"/>
    <property type="match status" value="1"/>
</dbReference>
<dbReference type="InterPro" id="IPR002347">
    <property type="entry name" value="SDR_fam"/>
</dbReference>
<dbReference type="Proteomes" id="UP000657574">
    <property type="component" value="Unassembled WGS sequence"/>
</dbReference>
<comment type="caution">
    <text evidence="2">The sequence shown here is derived from an EMBL/GenBank/DDBJ whole genome shotgun (WGS) entry which is preliminary data.</text>
</comment>
<dbReference type="PANTHER" id="PTHR42879:SF2">
    <property type="entry name" value="3-OXOACYL-[ACYL-CARRIER-PROTEIN] REDUCTASE FABG"/>
    <property type="match status" value="1"/>
</dbReference>
<sequence>MSGSAAEAFGGRAGGALVVGGSGAIGGAVAERLAEMGADITLTYSGSAERAHALADRLGGRGRVARAARMDMGDADQVRAVVEDAVDKHGGLHTVVLAASPTNHQVHVSRLDPARYAEQLAVDSGGTFRVVSAVLPTLRERRGSVVVVSTVANRRFVLRDVLSSGPKAANEALVRAVAAEEGRFGVRANAVGVGILDEGMTQVLVDSGDIRPGDLEHALTRIPLRSYGKARDIAAAVAFLASDDARYVTGQWIDVDGGYGL</sequence>
<dbReference type="RefSeq" id="WP_189313777.1">
    <property type="nucleotide sequence ID" value="NZ_BMQA01000019.1"/>
</dbReference>
<gene>
    <name evidence="2" type="ORF">GCM10010121_053180</name>
</gene>
<comment type="similarity">
    <text evidence="1">Belongs to the short-chain dehydrogenases/reductases (SDR) family.</text>
</comment>
<dbReference type="AlphaFoldDB" id="A0A917NWF1"/>
<name>A0A917NWF1_9ACTN</name>
<evidence type="ECO:0000313" key="3">
    <source>
        <dbReference type="Proteomes" id="UP000657574"/>
    </source>
</evidence>
<dbReference type="InterPro" id="IPR036291">
    <property type="entry name" value="NAD(P)-bd_dom_sf"/>
</dbReference>
<dbReference type="Gene3D" id="3.40.50.720">
    <property type="entry name" value="NAD(P)-binding Rossmann-like Domain"/>
    <property type="match status" value="1"/>
</dbReference>
<proteinExistence type="inferred from homology"/>
<dbReference type="PRINTS" id="PR00081">
    <property type="entry name" value="GDHRDH"/>
</dbReference>
<accession>A0A917NWF1</accession>
<evidence type="ECO:0000256" key="1">
    <source>
        <dbReference type="ARBA" id="ARBA00006484"/>
    </source>
</evidence>
<dbReference type="Pfam" id="PF13561">
    <property type="entry name" value="adh_short_C2"/>
    <property type="match status" value="1"/>
</dbReference>
<protein>
    <submittedName>
        <fullName evidence="2">Beta-ketoacyl-ACP reductase</fullName>
    </submittedName>
</protein>
<reference evidence="2" key="2">
    <citation type="submission" date="2020-09" db="EMBL/GenBank/DDBJ databases">
        <authorList>
            <person name="Sun Q."/>
            <person name="Ohkuma M."/>
        </authorList>
    </citation>
    <scope>NUCLEOTIDE SEQUENCE</scope>
    <source>
        <strain evidence="2">JCM 3086</strain>
    </source>
</reference>
<dbReference type="EMBL" id="BMQA01000019">
    <property type="protein sequence ID" value="GGJ35315.1"/>
    <property type="molecule type" value="Genomic_DNA"/>
</dbReference>
<dbReference type="InterPro" id="IPR050259">
    <property type="entry name" value="SDR"/>
</dbReference>
<dbReference type="SUPFAM" id="SSF51735">
    <property type="entry name" value="NAD(P)-binding Rossmann-fold domains"/>
    <property type="match status" value="1"/>
</dbReference>
<reference evidence="2" key="1">
    <citation type="journal article" date="2014" name="Int. J. Syst. Evol. Microbiol.">
        <title>Complete genome sequence of Corynebacterium casei LMG S-19264T (=DSM 44701T), isolated from a smear-ripened cheese.</title>
        <authorList>
            <consortium name="US DOE Joint Genome Institute (JGI-PGF)"/>
            <person name="Walter F."/>
            <person name="Albersmeier A."/>
            <person name="Kalinowski J."/>
            <person name="Ruckert C."/>
        </authorList>
    </citation>
    <scope>NUCLEOTIDE SEQUENCE</scope>
    <source>
        <strain evidence="2">JCM 3086</strain>
    </source>
</reference>
<organism evidence="2 3">
    <name type="scientific">Streptomyces brasiliensis</name>
    <dbReference type="NCBI Taxonomy" id="1954"/>
    <lineage>
        <taxon>Bacteria</taxon>
        <taxon>Bacillati</taxon>
        <taxon>Actinomycetota</taxon>
        <taxon>Actinomycetes</taxon>
        <taxon>Kitasatosporales</taxon>
        <taxon>Streptomycetaceae</taxon>
        <taxon>Streptomyces</taxon>
    </lineage>
</organism>
<keyword evidence="3" id="KW-1185">Reference proteome</keyword>